<dbReference type="RefSeq" id="WP_055423057.1">
    <property type="nucleotide sequence ID" value="NZ_CYHH01000003.1"/>
</dbReference>
<keyword evidence="2" id="KW-1185">Reference proteome</keyword>
<proteinExistence type="predicted"/>
<dbReference type="NCBIfam" id="TIGR03172">
    <property type="entry name" value="selenium cofactor biosynthesis protein YqeC"/>
    <property type="match status" value="1"/>
</dbReference>
<evidence type="ECO:0000313" key="1">
    <source>
        <dbReference type="EMBL" id="CUB06301.1"/>
    </source>
</evidence>
<protein>
    <submittedName>
        <fullName evidence="1">Probable selenium-dependent hydroxylase accessory protein YqeC</fullName>
    </submittedName>
</protein>
<reference evidence="2" key="1">
    <citation type="submission" date="2015-08" db="EMBL/GenBank/DDBJ databases">
        <authorList>
            <person name="Babu N.S."/>
            <person name="Beckwith C.J."/>
            <person name="Beseler K.G."/>
            <person name="Brison A."/>
            <person name="Carone J.V."/>
            <person name="Caskin T.P."/>
            <person name="Diamond M."/>
            <person name="Durham M.E."/>
            <person name="Foxe J.M."/>
            <person name="Go M."/>
            <person name="Henderson B.A."/>
            <person name="Jones I.B."/>
            <person name="McGettigan J.A."/>
            <person name="Micheletti S.J."/>
            <person name="Nasrallah M.E."/>
            <person name="Ortiz D."/>
            <person name="Piller C.R."/>
            <person name="Privatt S.R."/>
            <person name="Schneider S.L."/>
            <person name="Sharp S."/>
            <person name="Smith T.C."/>
            <person name="Stanton J.D."/>
            <person name="Ullery H.E."/>
            <person name="Wilson R.J."/>
            <person name="Serrano M.G."/>
            <person name="Buck G."/>
            <person name="Lee V."/>
            <person name="Wang Y."/>
            <person name="Carvalho R."/>
            <person name="Voegtly L."/>
            <person name="Shi R."/>
            <person name="Duckworth R."/>
            <person name="Johnson A."/>
            <person name="Loviza R."/>
            <person name="Walstead R."/>
            <person name="Shah Z."/>
            <person name="Kiflezghi M."/>
            <person name="Wade K."/>
            <person name="Ball S.L."/>
            <person name="Bradley K.W."/>
            <person name="Asai D.J."/>
            <person name="Bowman C.A."/>
            <person name="Russell D.A."/>
            <person name="Pope W.H."/>
            <person name="Jacobs-Sera D."/>
            <person name="Hendrix R.W."/>
            <person name="Hatfull G.F."/>
        </authorList>
    </citation>
    <scope>NUCLEOTIDE SEQUENCE [LARGE SCALE GENOMIC DNA]</scope>
    <source>
        <strain evidence="2">JCM 19170</strain>
    </source>
</reference>
<evidence type="ECO:0000313" key="2">
    <source>
        <dbReference type="Proteomes" id="UP000182108"/>
    </source>
</evidence>
<dbReference type="InterPro" id="IPR017587">
    <property type="entry name" value="YqeC"/>
</dbReference>
<accession>A0A0K6IT67</accession>
<dbReference type="EMBL" id="CYHH01000003">
    <property type="protein sequence ID" value="CUB06301.1"/>
    <property type="molecule type" value="Genomic_DNA"/>
</dbReference>
<sequence>MEERTSALLEALDARRGILAAVGAGGKKTTLYQIFSAHPGRVALTTTTFITDFGPELGAEILIAPEDELEEKVRASRARKVAYATPSDKPGRVAAVSGERIARLHHEGRFDLTLVKADGARSRLLKAPAPHEPNLPEATDTVLLILSLQALGRPLSETIAHRPERVSALTGRALGEPVAIPDFVALYTHENGLLQGTSGKRAIPVLNMIDEDRLLSAARAIAEATLTACPRFERFVLTSLRRPGYLVEVVRR</sequence>
<dbReference type="Proteomes" id="UP000182108">
    <property type="component" value="Unassembled WGS sequence"/>
</dbReference>
<organism evidence="1 2">
    <name type="scientific">Tepidiphilus thermophilus</name>
    <dbReference type="NCBI Taxonomy" id="876478"/>
    <lineage>
        <taxon>Bacteria</taxon>
        <taxon>Pseudomonadati</taxon>
        <taxon>Pseudomonadota</taxon>
        <taxon>Hydrogenophilia</taxon>
        <taxon>Hydrogenophilales</taxon>
        <taxon>Hydrogenophilaceae</taxon>
        <taxon>Tepidiphilus</taxon>
    </lineage>
</organism>
<dbReference type="Pfam" id="PF19842">
    <property type="entry name" value="YqeC"/>
    <property type="match status" value="1"/>
</dbReference>
<gene>
    <name evidence="1" type="ORF">Ga0061068_10382</name>
</gene>
<name>A0A0K6IT67_9PROT</name>
<dbReference type="AlphaFoldDB" id="A0A0K6IT67"/>